<evidence type="ECO:0000256" key="2">
    <source>
        <dbReference type="ARBA" id="ARBA00023125"/>
    </source>
</evidence>
<dbReference type="RefSeq" id="WP_016699121.1">
    <property type="nucleotide sequence ID" value="NZ_AUBJ02000001.1"/>
</dbReference>
<dbReference type="SMART" id="SM00418">
    <property type="entry name" value="HTH_ARSR"/>
    <property type="match status" value="1"/>
</dbReference>
<keyword evidence="3" id="KW-0804">Transcription</keyword>
<reference evidence="5 6" key="1">
    <citation type="submission" date="2013-07" db="EMBL/GenBank/DDBJ databases">
        <authorList>
            <consortium name="DOE Joint Genome Institute"/>
            <person name="Reeve W."/>
            <person name="Huntemann M."/>
            <person name="Han J."/>
            <person name="Chen A."/>
            <person name="Kyrpides N."/>
            <person name="Mavromatis K."/>
            <person name="Markowitz V."/>
            <person name="Palaniappan K."/>
            <person name="Ivanova N."/>
            <person name="Schaumberg A."/>
            <person name="Pati A."/>
            <person name="Liolios K."/>
            <person name="Nordberg H.P."/>
            <person name="Cantor M.N."/>
            <person name="Hua S.X."/>
            <person name="Woyke T."/>
        </authorList>
    </citation>
    <scope>NUCLEOTIDE SEQUENCE [LARGE SCALE GENOMIC DNA]</scope>
    <source>
        <strain evidence="5 6">DSM 43889</strain>
    </source>
</reference>
<dbReference type="CDD" id="cd00090">
    <property type="entry name" value="HTH_ARSR"/>
    <property type="match status" value="1"/>
</dbReference>
<comment type="caution">
    <text evidence="5">The sequence shown here is derived from an EMBL/GenBank/DDBJ whole genome shotgun (WGS) entry which is preliminary data.</text>
</comment>
<feature type="domain" description="HTH arsR-type" evidence="4">
    <location>
        <begin position="14"/>
        <end position="108"/>
    </location>
</feature>
<dbReference type="InterPro" id="IPR001845">
    <property type="entry name" value="HTH_ArsR_DNA-bd_dom"/>
</dbReference>
<dbReference type="EMBL" id="AUBJ02000001">
    <property type="protein sequence ID" value="MCP2331173.1"/>
    <property type="molecule type" value="Genomic_DNA"/>
</dbReference>
<dbReference type="InterPro" id="IPR036388">
    <property type="entry name" value="WH-like_DNA-bd_sf"/>
</dbReference>
<evidence type="ECO:0000313" key="5">
    <source>
        <dbReference type="EMBL" id="MCP2331173.1"/>
    </source>
</evidence>
<dbReference type="PANTHER" id="PTHR43132:SF6">
    <property type="entry name" value="HTH-TYPE TRANSCRIPTIONAL REPRESSOR CZRA"/>
    <property type="match status" value="1"/>
</dbReference>
<dbReference type="PROSITE" id="PS50987">
    <property type="entry name" value="HTH_ARSR_2"/>
    <property type="match status" value="1"/>
</dbReference>
<dbReference type="InterPro" id="IPR036390">
    <property type="entry name" value="WH_DNA-bd_sf"/>
</dbReference>
<dbReference type="GO" id="GO:0003677">
    <property type="term" value="F:DNA binding"/>
    <property type="evidence" value="ECO:0007669"/>
    <property type="project" value="UniProtKB-KW"/>
</dbReference>
<evidence type="ECO:0000313" key="6">
    <source>
        <dbReference type="Proteomes" id="UP000791080"/>
    </source>
</evidence>
<dbReference type="NCBIfam" id="NF033788">
    <property type="entry name" value="HTH_metalloreg"/>
    <property type="match status" value="1"/>
</dbReference>
<dbReference type="PRINTS" id="PR00778">
    <property type="entry name" value="HTHARSR"/>
</dbReference>
<sequence length="128" mass="14088">MGHRRPDHPPPARLTPEDAATVATTLQALATPSRLLILTRLRESPCPVAELAEAVGMETSAVSHQLRLLRNLGLVTGTRHGRSIVYSLYDSHVAMLLDEAVYHIEHLRLGLRQDPVTGEHHQNPDPTS</sequence>
<keyword evidence="1" id="KW-0805">Transcription regulation</keyword>
<organism evidence="5 6">
    <name type="scientific">Actinoalloteichus caeruleus DSM 43889</name>
    <dbReference type="NCBI Taxonomy" id="1120930"/>
    <lineage>
        <taxon>Bacteria</taxon>
        <taxon>Bacillati</taxon>
        <taxon>Actinomycetota</taxon>
        <taxon>Actinomycetes</taxon>
        <taxon>Pseudonocardiales</taxon>
        <taxon>Pseudonocardiaceae</taxon>
        <taxon>Actinoalloteichus</taxon>
        <taxon>Actinoalloteichus cyanogriseus</taxon>
    </lineage>
</organism>
<accession>A0ABT1JFI1</accession>
<dbReference type="Pfam" id="PF01022">
    <property type="entry name" value="HTH_5"/>
    <property type="match status" value="1"/>
</dbReference>
<keyword evidence="6" id="KW-1185">Reference proteome</keyword>
<name>A0ABT1JFI1_ACTCY</name>
<dbReference type="Gene3D" id="1.10.10.10">
    <property type="entry name" value="Winged helix-like DNA-binding domain superfamily/Winged helix DNA-binding domain"/>
    <property type="match status" value="1"/>
</dbReference>
<dbReference type="PANTHER" id="PTHR43132">
    <property type="entry name" value="ARSENICAL RESISTANCE OPERON REPRESSOR ARSR-RELATED"/>
    <property type="match status" value="1"/>
</dbReference>
<evidence type="ECO:0000256" key="3">
    <source>
        <dbReference type="ARBA" id="ARBA00023163"/>
    </source>
</evidence>
<dbReference type="Proteomes" id="UP000791080">
    <property type="component" value="Unassembled WGS sequence"/>
</dbReference>
<dbReference type="InterPro" id="IPR011991">
    <property type="entry name" value="ArsR-like_HTH"/>
</dbReference>
<dbReference type="InterPro" id="IPR051011">
    <property type="entry name" value="Metal_resp_trans_reg"/>
</dbReference>
<reference evidence="5 6" key="2">
    <citation type="submission" date="2022-06" db="EMBL/GenBank/DDBJ databases">
        <title>Genomic Encyclopedia of Type Strains, Phase I: the one thousand microbial genomes (KMG-I) project.</title>
        <authorList>
            <person name="Kyrpides N."/>
        </authorList>
    </citation>
    <scope>NUCLEOTIDE SEQUENCE [LARGE SCALE GENOMIC DNA]</scope>
    <source>
        <strain evidence="5 6">DSM 43889</strain>
    </source>
</reference>
<dbReference type="SUPFAM" id="SSF46785">
    <property type="entry name" value="Winged helix' DNA-binding domain"/>
    <property type="match status" value="1"/>
</dbReference>
<evidence type="ECO:0000259" key="4">
    <source>
        <dbReference type="PROSITE" id="PS50987"/>
    </source>
</evidence>
<evidence type="ECO:0000256" key="1">
    <source>
        <dbReference type="ARBA" id="ARBA00023015"/>
    </source>
</evidence>
<gene>
    <name evidence="5" type="ORF">G443_001443</name>
</gene>
<keyword evidence="2 5" id="KW-0238">DNA-binding</keyword>
<proteinExistence type="predicted"/>
<protein>
    <submittedName>
        <fullName evidence="5">DNA-binding transcriptional regulator, ArsR family</fullName>
    </submittedName>
</protein>